<sequence length="112" mass="12350">MSCPGDDVKVIHSVDPLTVKMNRALYDPCDARSLRDEILDLQAKVGFIVVEFLASDAQAQLLIREMIEDSPSSVAHSVHKRILYKTGLLFIVRLGHAHSASPELVSRASIIL</sequence>
<proteinExistence type="predicted"/>
<organism evidence="1 2">
    <name type="scientific">Prymnesium parvum</name>
    <name type="common">Toxic golden alga</name>
    <dbReference type="NCBI Taxonomy" id="97485"/>
    <lineage>
        <taxon>Eukaryota</taxon>
        <taxon>Haptista</taxon>
        <taxon>Haptophyta</taxon>
        <taxon>Prymnesiophyceae</taxon>
        <taxon>Prymnesiales</taxon>
        <taxon>Prymnesiaceae</taxon>
        <taxon>Prymnesium</taxon>
    </lineage>
</organism>
<accession>A0AB34K3T4</accession>
<evidence type="ECO:0000313" key="1">
    <source>
        <dbReference type="EMBL" id="KAL1528710.1"/>
    </source>
</evidence>
<reference evidence="1 2" key="1">
    <citation type="journal article" date="2024" name="Science">
        <title>Giant polyketide synthase enzymes in the biosynthesis of giant marine polyether toxins.</title>
        <authorList>
            <person name="Fallon T.R."/>
            <person name="Shende V.V."/>
            <person name="Wierzbicki I.H."/>
            <person name="Pendleton A.L."/>
            <person name="Watervoot N.F."/>
            <person name="Auber R.P."/>
            <person name="Gonzalez D.J."/>
            <person name="Wisecaver J.H."/>
            <person name="Moore B.S."/>
        </authorList>
    </citation>
    <scope>NUCLEOTIDE SEQUENCE [LARGE SCALE GENOMIC DNA]</scope>
    <source>
        <strain evidence="1 2">12B1</strain>
    </source>
</reference>
<dbReference type="Proteomes" id="UP001515480">
    <property type="component" value="Unassembled WGS sequence"/>
</dbReference>
<dbReference type="AlphaFoldDB" id="A0AB34K3T4"/>
<keyword evidence="2" id="KW-1185">Reference proteome</keyword>
<dbReference type="EMBL" id="JBGBPQ010000002">
    <property type="protein sequence ID" value="KAL1528710.1"/>
    <property type="molecule type" value="Genomic_DNA"/>
</dbReference>
<gene>
    <name evidence="1" type="ORF">AB1Y20_010044</name>
</gene>
<protein>
    <submittedName>
        <fullName evidence="1">Uncharacterized protein</fullName>
    </submittedName>
</protein>
<name>A0AB34K3T4_PRYPA</name>
<evidence type="ECO:0000313" key="2">
    <source>
        <dbReference type="Proteomes" id="UP001515480"/>
    </source>
</evidence>
<comment type="caution">
    <text evidence="1">The sequence shown here is derived from an EMBL/GenBank/DDBJ whole genome shotgun (WGS) entry which is preliminary data.</text>
</comment>